<proteinExistence type="predicted"/>
<evidence type="ECO:0000313" key="3">
    <source>
        <dbReference type="Proteomes" id="UP000027222"/>
    </source>
</evidence>
<dbReference type="HOGENOM" id="CLU_1283342_0_0_1"/>
<dbReference type="AlphaFoldDB" id="A0A067SUV5"/>
<dbReference type="STRING" id="685588.A0A067SUV5"/>
<protein>
    <submittedName>
        <fullName evidence="2">Uncharacterized protein</fullName>
    </submittedName>
</protein>
<name>A0A067SUV5_GALM3</name>
<dbReference type="EMBL" id="KL142384">
    <property type="protein sequence ID" value="KDR73847.1"/>
    <property type="molecule type" value="Genomic_DNA"/>
</dbReference>
<feature type="signal peptide" evidence="1">
    <location>
        <begin position="1"/>
        <end position="21"/>
    </location>
</feature>
<evidence type="ECO:0000256" key="1">
    <source>
        <dbReference type="SAM" id="SignalP"/>
    </source>
</evidence>
<evidence type="ECO:0000313" key="2">
    <source>
        <dbReference type="EMBL" id="KDR73847.1"/>
    </source>
</evidence>
<gene>
    <name evidence="2" type="ORF">GALMADRAFT_227613</name>
</gene>
<dbReference type="Proteomes" id="UP000027222">
    <property type="component" value="Unassembled WGS sequence"/>
</dbReference>
<keyword evidence="1" id="KW-0732">Signal</keyword>
<feature type="chain" id="PRO_5001646163" evidence="1">
    <location>
        <begin position="22"/>
        <end position="203"/>
    </location>
</feature>
<organism evidence="2 3">
    <name type="scientific">Galerina marginata (strain CBS 339.88)</name>
    <dbReference type="NCBI Taxonomy" id="685588"/>
    <lineage>
        <taxon>Eukaryota</taxon>
        <taxon>Fungi</taxon>
        <taxon>Dikarya</taxon>
        <taxon>Basidiomycota</taxon>
        <taxon>Agaricomycotina</taxon>
        <taxon>Agaricomycetes</taxon>
        <taxon>Agaricomycetidae</taxon>
        <taxon>Agaricales</taxon>
        <taxon>Agaricineae</taxon>
        <taxon>Strophariaceae</taxon>
        <taxon>Galerina</taxon>
    </lineage>
</organism>
<accession>A0A067SUV5</accession>
<reference evidence="3" key="1">
    <citation type="journal article" date="2014" name="Proc. Natl. Acad. Sci. U.S.A.">
        <title>Extensive sampling of basidiomycete genomes demonstrates inadequacy of the white-rot/brown-rot paradigm for wood decay fungi.</title>
        <authorList>
            <person name="Riley R."/>
            <person name="Salamov A.A."/>
            <person name="Brown D.W."/>
            <person name="Nagy L.G."/>
            <person name="Floudas D."/>
            <person name="Held B.W."/>
            <person name="Levasseur A."/>
            <person name="Lombard V."/>
            <person name="Morin E."/>
            <person name="Otillar R."/>
            <person name="Lindquist E.A."/>
            <person name="Sun H."/>
            <person name="LaButti K.M."/>
            <person name="Schmutz J."/>
            <person name="Jabbour D."/>
            <person name="Luo H."/>
            <person name="Baker S.E."/>
            <person name="Pisabarro A.G."/>
            <person name="Walton J.D."/>
            <person name="Blanchette R.A."/>
            <person name="Henrissat B."/>
            <person name="Martin F."/>
            <person name="Cullen D."/>
            <person name="Hibbett D.S."/>
            <person name="Grigoriev I.V."/>
        </authorList>
    </citation>
    <scope>NUCLEOTIDE SEQUENCE [LARGE SCALE GENOMIC DNA]</scope>
    <source>
        <strain evidence="3">CBS 339.88</strain>
    </source>
</reference>
<keyword evidence="3" id="KW-1185">Reference proteome</keyword>
<sequence>MSRTGLLSFVFFCLSISLVASAPLPELGSNLVERSYDYESDGFFERSPALFDRDLHTEDEYFARDEFDNFDLESRGFFKNLGHDLAKAGKGLAKVDLRVASAASGAVSKATRFIPGVGKGVGLAAKAESRLTNAGANAIHRRGLFSKLKKAAKGLVKFDLKAMSTVSGGVAKVGRFIPGVGKAAATFSKVESKVTGAAANAIH</sequence>